<evidence type="ECO:0000256" key="2">
    <source>
        <dbReference type="ARBA" id="ARBA00009809"/>
    </source>
</evidence>
<comment type="similarity">
    <text evidence="2 8">Belongs to the glycosyl hydrolase 35 family.</text>
</comment>
<dbReference type="Gene3D" id="2.60.390.10">
    <property type="entry name" value="Beta-galactosidase, domain 3"/>
    <property type="match status" value="1"/>
</dbReference>
<dbReference type="Pfam" id="PF10435">
    <property type="entry name" value="BetaGal_dom2"/>
    <property type="match status" value="1"/>
</dbReference>
<dbReference type="EMBL" id="MU838998">
    <property type="protein sequence ID" value="KAK1771970.1"/>
    <property type="molecule type" value="Genomic_DNA"/>
</dbReference>
<organism evidence="11 12">
    <name type="scientific">Phialemonium atrogriseum</name>
    <dbReference type="NCBI Taxonomy" id="1093897"/>
    <lineage>
        <taxon>Eukaryota</taxon>
        <taxon>Fungi</taxon>
        <taxon>Dikarya</taxon>
        <taxon>Ascomycota</taxon>
        <taxon>Pezizomycotina</taxon>
        <taxon>Sordariomycetes</taxon>
        <taxon>Sordariomycetidae</taxon>
        <taxon>Cephalothecales</taxon>
        <taxon>Cephalothecaceae</taxon>
        <taxon>Phialemonium</taxon>
    </lineage>
</organism>
<dbReference type="InterPro" id="IPR025300">
    <property type="entry name" value="BetaGal_jelly_roll_dom"/>
</dbReference>
<keyword evidence="4 9" id="KW-0732">Signal</keyword>
<dbReference type="FunFam" id="2.102.20.10:FF:000001">
    <property type="entry name" value="Beta-galactosidase A"/>
    <property type="match status" value="1"/>
</dbReference>
<dbReference type="InterPro" id="IPR031330">
    <property type="entry name" value="Gly_Hdrlase_35_cat"/>
</dbReference>
<dbReference type="SMART" id="SM01029">
    <property type="entry name" value="BetaGal_dom2"/>
    <property type="match status" value="1"/>
</dbReference>
<dbReference type="GO" id="GO:0004565">
    <property type="term" value="F:beta-galactosidase activity"/>
    <property type="evidence" value="ECO:0007669"/>
    <property type="project" value="UniProtKB-EC"/>
</dbReference>
<dbReference type="EC" id="3.2.1.23" evidence="3"/>
<keyword evidence="7" id="KW-0326">Glycosidase</keyword>
<comment type="caution">
    <text evidence="11">The sequence shown here is derived from an EMBL/GenBank/DDBJ whole genome shotgun (WGS) entry which is preliminary data.</text>
</comment>
<dbReference type="InterPro" id="IPR037110">
    <property type="entry name" value="Betagal_dom2_sf"/>
</dbReference>
<dbReference type="FunFam" id="3.20.20.80:FF:000040">
    <property type="entry name" value="Beta-galactosidase A"/>
    <property type="match status" value="1"/>
</dbReference>
<dbReference type="InterPro" id="IPR036833">
    <property type="entry name" value="BetaGal_dom3_sf"/>
</dbReference>
<evidence type="ECO:0000259" key="10">
    <source>
        <dbReference type="SMART" id="SM01029"/>
    </source>
</evidence>
<dbReference type="Gene3D" id="3.20.20.80">
    <property type="entry name" value="Glycosidases"/>
    <property type="match status" value="1"/>
</dbReference>
<dbReference type="AlphaFoldDB" id="A0AAJ0C8L8"/>
<dbReference type="SUPFAM" id="SSF51445">
    <property type="entry name" value="(Trans)glycosidases"/>
    <property type="match status" value="1"/>
</dbReference>
<dbReference type="SUPFAM" id="SSF117100">
    <property type="entry name" value="Beta-galactosidase LacA, domain 3"/>
    <property type="match status" value="1"/>
</dbReference>
<keyword evidence="6" id="KW-0325">Glycoprotein</keyword>
<evidence type="ECO:0000256" key="9">
    <source>
        <dbReference type="SAM" id="SignalP"/>
    </source>
</evidence>
<evidence type="ECO:0000256" key="8">
    <source>
        <dbReference type="RuleBase" id="RU003679"/>
    </source>
</evidence>
<evidence type="ECO:0000313" key="12">
    <source>
        <dbReference type="Proteomes" id="UP001244011"/>
    </source>
</evidence>
<evidence type="ECO:0000256" key="4">
    <source>
        <dbReference type="ARBA" id="ARBA00022729"/>
    </source>
</evidence>
<dbReference type="Pfam" id="PF13364">
    <property type="entry name" value="BetaGal_ABD2"/>
    <property type="match status" value="2"/>
</dbReference>
<protein>
    <recommendedName>
        <fullName evidence="3">beta-galactosidase</fullName>
        <ecNumber evidence="3">3.2.1.23</ecNumber>
    </recommendedName>
</protein>
<dbReference type="Pfam" id="PF13363">
    <property type="entry name" value="BetaGal_dom3"/>
    <property type="match status" value="1"/>
</dbReference>
<dbReference type="InterPro" id="IPR008979">
    <property type="entry name" value="Galactose-bd-like_sf"/>
</dbReference>
<dbReference type="SUPFAM" id="SSF49785">
    <property type="entry name" value="Galactose-binding domain-like"/>
    <property type="match status" value="2"/>
</dbReference>
<dbReference type="GeneID" id="85312786"/>
<evidence type="ECO:0000256" key="7">
    <source>
        <dbReference type="ARBA" id="ARBA00023295"/>
    </source>
</evidence>
<dbReference type="GO" id="GO:0005975">
    <property type="term" value="P:carbohydrate metabolic process"/>
    <property type="evidence" value="ECO:0007669"/>
    <property type="project" value="InterPro"/>
</dbReference>
<dbReference type="InterPro" id="IPR017853">
    <property type="entry name" value="GH"/>
</dbReference>
<accession>A0AAJ0C8L8</accession>
<comment type="catalytic activity">
    <reaction evidence="1">
        <text>Hydrolysis of terminal non-reducing beta-D-galactose residues in beta-D-galactosides.</text>
        <dbReference type="EC" id="3.2.1.23"/>
    </reaction>
</comment>
<evidence type="ECO:0000313" key="11">
    <source>
        <dbReference type="EMBL" id="KAK1771970.1"/>
    </source>
</evidence>
<evidence type="ECO:0000256" key="6">
    <source>
        <dbReference type="ARBA" id="ARBA00023180"/>
    </source>
</evidence>
<dbReference type="Proteomes" id="UP001244011">
    <property type="component" value="Unassembled WGS sequence"/>
</dbReference>
<feature type="domain" description="Beta-galactosidase" evidence="10">
    <location>
        <begin position="400"/>
        <end position="586"/>
    </location>
</feature>
<evidence type="ECO:0000256" key="5">
    <source>
        <dbReference type="ARBA" id="ARBA00022801"/>
    </source>
</evidence>
<dbReference type="InterPro" id="IPR025972">
    <property type="entry name" value="BetaGal_dom3"/>
</dbReference>
<dbReference type="PRINTS" id="PR00742">
    <property type="entry name" value="GLHYDRLASE35"/>
</dbReference>
<feature type="chain" id="PRO_5042516466" description="beta-galactosidase" evidence="9">
    <location>
        <begin position="26"/>
        <end position="1033"/>
    </location>
</feature>
<keyword evidence="12" id="KW-1185">Reference proteome</keyword>
<dbReference type="Pfam" id="PF01301">
    <property type="entry name" value="Glyco_hydro_35"/>
    <property type="match status" value="1"/>
</dbReference>
<dbReference type="Gene3D" id="2.60.120.260">
    <property type="entry name" value="Galactose-binding domain-like"/>
    <property type="match status" value="2"/>
</dbReference>
<proteinExistence type="inferred from homology"/>
<evidence type="ECO:0000256" key="1">
    <source>
        <dbReference type="ARBA" id="ARBA00001412"/>
    </source>
</evidence>
<dbReference type="SUPFAM" id="SSF51011">
    <property type="entry name" value="Glycosyl hydrolase domain"/>
    <property type="match status" value="1"/>
</dbReference>
<keyword evidence="5 11" id="KW-0378">Hydrolase</keyword>
<dbReference type="InterPro" id="IPR001944">
    <property type="entry name" value="Glycoside_Hdrlase_35"/>
</dbReference>
<dbReference type="InterPro" id="IPR018954">
    <property type="entry name" value="Betagal_dom2"/>
</dbReference>
<name>A0AAJ0C8L8_9PEZI</name>
<reference evidence="11" key="1">
    <citation type="submission" date="2023-06" db="EMBL/GenBank/DDBJ databases">
        <title>Genome-scale phylogeny and comparative genomics of the fungal order Sordariales.</title>
        <authorList>
            <consortium name="Lawrence Berkeley National Laboratory"/>
            <person name="Hensen N."/>
            <person name="Bonometti L."/>
            <person name="Westerberg I."/>
            <person name="Brannstrom I.O."/>
            <person name="Guillou S."/>
            <person name="Cros-Aarteil S."/>
            <person name="Calhoun S."/>
            <person name="Haridas S."/>
            <person name="Kuo A."/>
            <person name="Mondo S."/>
            <person name="Pangilinan J."/>
            <person name="Riley R."/>
            <person name="Labutti K."/>
            <person name="Andreopoulos B."/>
            <person name="Lipzen A."/>
            <person name="Chen C."/>
            <person name="Yanf M."/>
            <person name="Daum C."/>
            <person name="Ng V."/>
            <person name="Clum A."/>
            <person name="Steindorff A."/>
            <person name="Ohm R."/>
            <person name="Martin F."/>
            <person name="Silar P."/>
            <person name="Natvig D."/>
            <person name="Lalanne C."/>
            <person name="Gautier V."/>
            <person name="Ament-Velasquez S.L."/>
            <person name="Kruys A."/>
            <person name="Hutchinson M.I."/>
            <person name="Powell A.J."/>
            <person name="Barry K."/>
            <person name="Miller A.N."/>
            <person name="Grigoriev I.V."/>
            <person name="Debuchy R."/>
            <person name="Gladieux P."/>
            <person name="Thoren M.H."/>
            <person name="Johannesson H."/>
        </authorList>
    </citation>
    <scope>NUCLEOTIDE SEQUENCE</scope>
    <source>
        <strain evidence="11">8032-3</strain>
    </source>
</reference>
<gene>
    <name evidence="11" type="ORF">QBC33DRAFT_555127</name>
</gene>
<sequence length="1033" mass="112793">MPALSRLFGLALWALLALNATLAQGEEWPRHNNGLTTSVEWDHYSYIINGQRLFVFSGEFHYWRLPVPELWRDLLEKIRAAGFNTFSIYNHWGYHESSPGSLDFESGAHNFTSIMKLAKELGMYMIIRPGPYVNAEANAGGYPLWLTTGEYGVLRTNDTKYTDAWMSYWSTVSQIVKPHLITNGGNVIMFQIENELDGQWKSIPDKILNPPVAGYMQALEDVARDNGIDVPLSHNSPNMGGYSWSKDFSNMTGNVDVVGLDSYPSCWSCNLSECTGTNGEYVAYQVVDYYTYFTKQSPTQPNSMPEFQGGSYNPWGGPQGGCPSDIGVDFANMFYRNLIYQRVTAISLYMLYGGTNWGWLACPVVASSYDYSSPISENRAIGDKYHETKLLTLFTRVAKDLAKTDRLGNNTEYSSNSAITTAELRNPDTNAAFYVTMHESSPSGTLETFKLKVNTSEGTFWIPQHGGTITINGHQSKIIVTDFNFGSKTLLYSTAEVLTYAIIDNKEVLVLWLPTGESGEFAINGVASAKISSPDGSAREDSTNLKLHSGEENITVSYTQGPGMTLVDLADGSSVVLLDRSAAYNFWVPSLGSDPLTPENNTVLVQGPYLVRSAKLNAETRTLELTGDLDLDTTIIYVFAPRAACSISWNGQKLEIISKNGQLVKATLEGPASFKLPSLGPWKSLDSLPEIKTSYSASSDAWVDANKTTTFNPTKPDAHNPVLYVDDYGIHTGNHIYRATFPSTPEPPTGIFLDITGGLAFGFSAWLNSRLIGSYLGLSYAGQGQLTLAFDNATLHADSDNVLVIVMDNSGHDLREAAVQPRGISNATLLGPAADRASGGPGYRFGGWKIAGGGGGAEAALDRVRGPLNEGGLFAERVGAHLPGFPETGTEWEWADVGGDGDARLRVEGAGIRVFRTVVPLRVPRGLDVAVTFRLTVPGGSSNRLRALLFVNGYQYGRFSPYIGNQVDFPVPPGVLDYDGDNTVAVTVWSQSAEGAEVGVEWNLDYVHSSSFDMGFDGAHLRPGWTEDRLKYA</sequence>
<dbReference type="PANTHER" id="PTHR23421">
    <property type="entry name" value="BETA-GALACTOSIDASE RELATED"/>
    <property type="match status" value="1"/>
</dbReference>
<dbReference type="Gene3D" id="2.102.20.10">
    <property type="entry name" value="Beta-galactosidase, domain 2"/>
    <property type="match status" value="1"/>
</dbReference>
<dbReference type="RefSeq" id="XP_060288183.1">
    <property type="nucleotide sequence ID" value="XM_060429599.1"/>
</dbReference>
<feature type="signal peptide" evidence="9">
    <location>
        <begin position="1"/>
        <end position="25"/>
    </location>
</feature>
<evidence type="ECO:0000256" key="3">
    <source>
        <dbReference type="ARBA" id="ARBA00012756"/>
    </source>
</evidence>